<feature type="region of interest" description="Disordered" evidence="1">
    <location>
        <begin position="1"/>
        <end position="23"/>
    </location>
</feature>
<dbReference type="PANTHER" id="PTHR45691:SF6">
    <property type="entry name" value="PROTEIN DIAPHANOUS"/>
    <property type="match status" value="1"/>
</dbReference>
<feature type="compositionally biased region" description="Pro residues" evidence="1">
    <location>
        <begin position="215"/>
        <end position="245"/>
    </location>
</feature>
<keyword evidence="2" id="KW-0812">Transmembrane</keyword>
<feature type="compositionally biased region" description="Gly residues" evidence="1">
    <location>
        <begin position="150"/>
        <end position="172"/>
    </location>
</feature>
<evidence type="ECO:0000313" key="4">
    <source>
        <dbReference type="Proteomes" id="UP001375240"/>
    </source>
</evidence>
<feature type="region of interest" description="Disordered" evidence="1">
    <location>
        <begin position="123"/>
        <end position="257"/>
    </location>
</feature>
<reference evidence="3 4" key="1">
    <citation type="submission" date="2019-10" db="EMBL/GenBank/DDBJ databases">
        <authorList>
            <person name="Palmer J.M."/>
        </authorList>
    </citation>
    <scope>NUCLEOTIDE SEQUENCE [LARGE SCALE GENOMIC DNA]</scope>
    <source>
        <strain evidence="3 4">TWF696</strain>
    </source>
</reference>
<feature type="compositionally biased region" description="Polar residues" evidence="1">
    <location>
        <begin position="683"/>
        <end position="700"/>
    </location>
</feature>
<dbReference type="GO" id="GO:0030041">
    <property type="term" value="P:actin filament polymerization"/>
    <property type="evidence" value="ECO:0007669"/>
    <property type="project" value="TreeGrafter"/>
</dbReference>
<dbReference type="AlphaFoldDB" id="A0AAV9UWH0"/>
<feature type="compositionally biased region" description="Low complexity" evidence="1">
    <location>
        <begin position="347"/>
        <end position="369"/>
    </location>
</feature>
<feature type="compositionally biased region" description="Pro residues" evidence="1">
    <location>
        <begin position="173"/>
        <end position="184"/>
    </location>
</feature>
<evidence type="ECO:0000256" key="2">
    <source>
        <dbReference type="SAM" id="Phobius"/>
    </source>
</evidence>
<gene>
    <name evidence="3" type="ORF">TWF696_005728</name>
</gene>
<keyword evidence="2" id="KW-0472">Membrane</keyword>
<feature type="compositionally biased region" description="Low complexity" evidence="1">
    <location>
        <begin position="514"/>
        <end position="531"/>
    </location>
</feature>
<feature type="compositionally biased region" description="Low complexity" evidence="1">
    <location>
        <begin position="198"/>
        <end position="214"/>
    </location>
</feature>
<evidence type="ECO:0000256" key="1">
    <source>
        <dbReference type="SAM" id="MobiDB-lite"/>
    </source>
</evidence>
<dbReference type="PANTHER" id="PTHR45691">
    <property type="entry name" value="PROTEIN DIAPHANOUS"/>
    <property type="match status" value="1"/>
</dbReference>
<feature type="compositionally biased region" description="Polar residues" evidence="1">
    <location>
        <begin position="485"/>
        <end position="495"/>
    </location>
</feature>
<name>A0AAV9UWH0_9PEZI</name>
<feature type="region of interest" description="Disordered" evidence="1">
    <location>
        <begin position="346"/>
        <end position="796"/>
    </location>
</feature>
<keyword evidence="2" id="KW-1133">Transmembrane helix</keyword>
<feature type="compositionally biased region" description="Polar residues" evidence="1">
    <location>
        <begin position="726"/>
        <end position="735"/>
    </location>
</feature>
<keyword evidence="4" id="KW-1185">Reference proteome</keyword>
<feature type="compositionally biased region" description="Pro residues" evidence="1">
    <location>
        <begin position="133"/>
        <end position="145"/>
    </location>
</feature>
<dbReference type="InterPro" id="IPR051412">
    <property type="entry name" value="Formin_Homology_Diaphanous_sf"/>
</dbReference>
<evidence type="ECO:0000313" key="3">
    <source>
        <dbReference type="EMBL" id="KAK6349444.1"/>
    </source>
</evidence>
<dbReference type="Proteomes" id="UP001375240">
    <property type="component" value="Unassembled WGS sequence"/>
</dbReference>
<feature type="transmembrane region" description="Helical" evidence="2">
    <location>
        <begin position="36"/>
        <end position="60"/>
    </location>
</feature>
<feature type="compositionally biased region" description="Basic and acidic residues" evidence="1">
    <location>
        <begin position="570"/>
        <end position="580"/>
    </location>
</feature>
<protein>
    <submittedName>
        <fullName evidence="3">Uncharacterized protein</fullName>
    </submittedName>
</protein>
<sequence length="796" mass="87089">MSTGQVYAPTLPSPQPTPIAQSASTTAATDHTVGTIVGVIFGVIGFILVLCLFTCCCGMCRVRGATLESEDVEKGSNGSTVSTLDRSKWHDHDGRLGINHRLPIYERPPQVVTLDEVENVRKTVPNRHNGLPPRWPPGGIPPAPLRPGRRWGGPGGGPGGGGYGYRPRGGGPSPRPPRPPPPATLPADTYAVHHRRSGSSSPSESLSRGTSPTVPTSPSPPPPDSPPSVTPPPRSPRIPPPPPPVRIIRPQQQHGRDCISRKAFTRVIDKVIDRQGKNLDDVHEQVIVEREQRRRDTQRLVQRNGQLADDVAEMRESMVDLNERVGDLGDQAAGLQHDLARLEHRQQMQGHAAQIAAARPQPPVVVNNNLCGHRPQSRGPVDSGPPEDWPGPPGPRNNGPQGPVPGQLGVYLDPSFHTAPEYPDSGGLHWPPSSNTDLPRFSGDRPGGPPLPSDSRFGNSSYGTAFAPELSEGSTDADPDRLSMYTASEQPSPRTNIRRPSIEFHPVADESADPGPARPNRGPRNSGRPGRFQVGSMPPDGRFWPPGGSAPAFRPMDREVPSREGFPSRPSREDLRDRGRQPTHAFAPSEADIRRRHSMDRSIPVHQPNDYQDERDRRPRRGSMDIPGPELRFEPQHPHGSRPPFVDRHHVRFARPERQFSPPPPPANPRRNSIGGGLPAPTVASSNMHSNESDISSFDNTYPPRGRQPYDPERVRGTSRRTSSTVAWSPSSQTARDGERSRHLQNMRRTRTRMEDMETIQSQGSYSEDAGSGGPDQATGSTRVRQDGRMQYNRFS</sequence>
<proteinExistence type="predicted"/>
<accession>A0AAV9UWH0</accession>
<dbReference type="EMBL" id="JAVHNQ010000004">
    <property type="protein sequence ID" value="KAK6349444.1"/>
    <property type="molecule type" value="Genomic_DNA"/>
</dbReference>
<comment type="caution">
    <text evidence="3">The sequence shown here is derived from an EMBL/GenBank/DDBJ whole genome shotgun (WGS) entry which is preliminary data.</text>
</comment>
<organism evidence="3 4">
    <name type="scientific">Orbilia brochopaga</name>
    <dbReference type="NCBI Taxonomy" id="3140254"/>
    <lineage>
        <taxon>Eukaryota</taxon>
        <taxon>Fungi</taxon>
        <taxon>Dikarya</taxon>
        <taxon>Ascomycota</taxon>
        <taxon>Pezizomycotina</taxon>
        <taxon>Orbiliomycetes</taxon>
        <taxon>Orbiliales</taxon>
        <taxon>Orbiliaceae</taxon>
        <taxon>Orbilia</taxon>
    </lineage>
</organism>
<dbReference type="GO" id="GO:0005884">
    <property type="term" value="C:actin filament"/>
    <property type="evidence" value="ECO:0007669"/>
    <property type="project" value="TreeGrafter"/>
</dbReference>
<feature type="compositionally biased region" description="Low complexity" evidence="1">
    <location>
        <begin position="396"/>
        <end position="410"/>
    </location>
</feature>